<dbReference type="InterPro" id="IPR024083">
    <property type="entry name" value="Fumarase/histidase_N"/>
</dbReference>
<accession>A0A815RKG0</accession>
<name>A0A815RKG0_9BILA</name>
<dbReference type="GO" id="GO:0006108">
    <property type="term" value="P:malate metabolic process"/>
    <property type="evidence" value="ECO:0007669"/>
    <property type="project" value="TreeGrafter"/>
</dbReference>
<dbReference type="GO" id="GO:0006099">
    <property type="term" value="P:tricarboxylic acid cycle"/>
    <property type="evidence" value="ECO:0007669"/>
    <property type="project" value="TreeGrafter"/>
</dbReference>
<dbReference type="EMBL" id="CAJNOV010012210">
    <property type="protein sequence ID" value="CAF1478254.1"/>
    <property type="molecule type" value="Genomic_DNA"/>
</dbReference>
<proteinExistence type="predicted"/>
<dbReference type="PANTHER" id="PTHR11444">
    <property type="entry name" value="ASPARTATEAMMONIA/ARGININOSUCCINATE/ADENYLOSUCCINATE LYASE"/>
    <property type="match status" value="1"/>
</dbReference>
<dbReference type="PANTHER" id="PTHR11444:SF1">
    <property type="entry name" value="FUMARATE HYDRATASE, MITOCHONDRIAL"/>
    <property type="match status" value="1"/>
</dbReference>
<dbReference type="InterPro" id="IPR005677">
    <property type="entry name" value="Fum_hydII"/>
</dbReference>
<dbReference type="GO" id="GO:0004333">
    <property type="term" value="F:fumarate hydratase activity"/>
    <property type="evidence" value="ECO:0007669"/>
    <property type="project" value="InterPro"/>
</dbReference>
<dbReference type="Gene3D" id="1.20.200.10">
    <property type="entry name" value="Fumarase/aspartase (Central domain)"/>
    <property type="match status" value="1"/>
</dbReference>
<protein>
    <submittedName>
        <fullName evidence="1">Uncharacterized protein</fullName>
    </submittedName>
</protein>
<organism evidence="1 2">
    <name type="scientific">Rotaria magnacalcarata</name>
    <dbReference type="NCBI Taxonomy" id="392030"/>
    <lineage>
        <taxon>Eukaryota</taxon>
        <taxon>Metazoa</taxon>
        <taxon>Spiralia</taxon>
        <taxon>Gnathifera</taxon>
        <taxon>Rotifera</taxon>
        <taxon>Eurotatoria</taxon>
        <taxon>Bdelloidea</taxon>
        <taxon>Philodinida</taxon>
        <taxon>Philodinidae</taxon>
        <taxon>Rotaria</taxon>
    </lineage>
</organism>
<dbReference type="AlphaFoldDB" id="A0A815RKG0"/>
<dbReference type="Gene3D" id="1.10.275.10">
    <property type="entry name" value="Fumarase/aspartase (N-terminal domain)"/>
    <property type="match status" value="1"/>
</dbReference>
<feature type="non-terminal residue" evidence="1">
    <location>
        <position position="1"/>
    </location>
</feature>
<comment type="caution">
    <text evidence="1">The sequence shown here is derived from an EMBL/GenBank/DDBJ whole genome shotgun (WGS) entry which is preliminary data.</text>
</comment>
<gene>
    <name evidence="1" type="ORF">CJN711_LOCUS26018</name>
</gene>
<dbReference type="GO" id="GO:0005739">
    <property type="term" value="C:mitochondrion"/>
    <property type="evidence" value="ECO:0007669"/>
    <property type="project" value="TreeGrafter"/>
</dbReference>
<dbReference type="GO" id="GO:0006106">
    <property type="term" value="P:fumarate metabolic process"/>
    <property type="evidence" value="ECO:0007669"/>
    <property type="project" value="InterPro"/>
</dbReference>
<reference evidence="1" key="1">
    <citation type="submission" date="2021-02" db="EMBL/GenBank/DDBJ databases">
        <authorList>
            <person name="Nowell W R."/>
        </authorList>
    </citation>
    <scope>NUCLEOTIDE SEQUENCE</scope>
</reference>
<dbReference type="InterPro" id="IPR008948">
    <property type="entry name" value="L-Aspartase-like"/>
</dbReference>
<evidence type="ECO:0000313" key="1">
    <source>
        <dbReference type="EMBL" id="CAF1478254.1"/>
    </source>
</evidence>
<sequence length="381" mass="42770">MLNCRLDLDLEISAALSKTDDDIRGEHLNRHFPSSVVELTSCEQFNIKFNEIFEYRVNQILLESPGNTTHIHKHDYLNETQSPDIVFSIAMCIAVLLELDSQLYVAMRKLHNAFEKYEELSIYAHQVTVGIQRLKTCEPRLLELPVNDMVMSTGIKTPETGLTFVDVSNKFEDFNTYNIMTELSSTLNPLTVSLMKIANDIHMLHSIIINETQYKAMAMAAAQIMGNHMAVTVVNTRGHLEQNLLKPLIIKNVLFSFKMLNNVCDNFSKWSPLERQAVPNGTRLLSTTESCLVPYVSETGQAQSVFLDATPSSQNQHLFDNAGRIQSIASVTAIFNNPNGIAASQFLSSFSFCVFTLEHVLETSALAPIQTLEKMVEDVES</sequence>
<dbReference type="SUPFAM" id="SSF48557">
    <property type="entry name" value="L-aspartase-like"/>
    <property type="match status" value="1"/>
</dbReference>
<evidence type="ECO:0000313" key="2">
    <source>
        <dbReference type="Proteomes" id="UP000663855"/>
    </source>
</evidence>
<dbReference type="Proteomes" id="UP000663855">
    <property type="component" value="Unassembled WGS sequence"/>
</dbReference>